<evidence type="ECO:0000313" key="4">
    <source>
        <dbReference type="Proteomes" id="UP000254227"/>
    </source>
</evidence>
<gene>
    <name evidence="2" type="ORF">I6G67_03105</name>
    <name evidence="3" type="ORF">NCTC10308_02142</name>
</gene>
<feature type="transmembrane region" description="Helical" evidence="1">
    <location>
        <begin position="7"/>
        <end position="29"/>
    </location>
</feature>
<evidence type="ECO:0000313" key="5">
    <source>
        <dbReference type="Proteomes" id="UP000595107"/>
    </source>
</evidence>
<protein>
    <submittedName>
        <fullName evidence="3">Uncharacterized protein</fullName>
    </submittedName>
</protein>
<accession>A0A380U734</accession>
<dbReference type="Proteomes" id="UP000595107">
    <property type="component" value="Chromosome"/>
</dbReference>
<keyword evidence="1" id="KW-0812">Transmembrane</keyword>
<sequence length="126" mass="13961">MDVLTRFIIEISIALLVSSATTFVITTVLKNLLIDLCGDVVRATFWSRFSLLMLFLTPLMFVIFFGMSFDSAATDHLVVKRALGLSLLGVFCAVMGMAFQISQFISSKNALASREESIKENELPEN</sequence>
<feature type="transmembrane region" description="Helical" evidence="1">
    <location>
        <begin position="49"/>
        <end position="70"/>
    </location>
</feature>
<dbReference type="EMBL" id="CP065666">
    <property type="protein sequence ID" value="QPS04500.1"/>
    <property type="molecule type" value="Genomic_DNA"/>
</dbReference>
<organism evidence="3 4">
    <name type="scientific">Acinetobacter johnsonii</name>
    <dbReference type="NCBI Taxonomy" id="40214"/>
    <lineage>
        <taxon>Bacteria</taxon>
        <taxon>Pseudomonadati</taxon>
        <taxon>Pseudomonadota</taxon>
        <taxon>Gammaproteobacteria</taxon>
        <taxon>Moraxellales</taxon>
        <taxon>Moraxellaceae</taxon>
        <taxon>Acinetobacter</taxon>
    </lineage>
</organism>
<dbReference type="AlphaFoldDB" id="A0A380U734"/>
<dbReference type="EMBL" id="UFRV01000006">
    <property type="protein sequence ID" value="SUT96731.1"/>
    <property type="molecule type" value="Genomic_DNA"/>
</dbReference>
<keyword evidence="1" id="KW-1133">Transmembrane helix</keyword>
<feature type="transmembrane region" description="Helical" evidence="1">
    <location>
        <begin position="82"/>
        <end position="101"/>
    </location>
</feature>
<keyword evidence="1" id="KW-0472">Membrane</keyword>
<name>A0A380U734_ACIJO</name>
<proteinExistence type="predicted"/>
<dbReference type="Proteomes" id="UP000254227">
    <property type="component" value="Unassembled WGS sequence"/>
</dbReference>
<reference evidence="3 4" key="1">
    <citation type="submission" date="2018-06" db="EMBL/GenBank/DDBJ databases">
        <authorList>
            <consortium name="Pathogen Informatics"/>
            <person name="Doyle S."/>
        </authorList>
    </citation>
    <scope>NUCLEOTIDE SEQUENCE [LARGE SCALE GENOMIC DNA]</scope>
    <source>
        <strain evidence="3 4">NCTC10308</strain>
    </source>
</reference>
<evidence type="ECO:0000313" key="3">
    <source>
        <dbReference type="EMBL" id="SUT96731.1"/>
    </source>
</evidence>
<dbReference type="RefSeq" id="WP_004695240.1">
    <property type="nucleotide sequence ID" value="NZ_BBTB01000025.1"/>
</dbReference>
<evidence type="ECO:0000313" key="2">
    <source>
        <dbReference type="EMBL" id="QPS04500.1"/>
    </source>
</evidence>
<evidence type="ECO:0000256" key="1">
    <source>
        <dbReference type="SAM" id="Phobius"/>
    </source>
</evidence>
<reference evidence="2 5" key="2">
    <citation type="submission" date="2020-12" db="EMBL/GenBank/DDBJ databases">
        <title>FDA dAtabase for Regulatory Grade micrObial Sequences (FDA-ARGOS): Supporting development and validation of Infectious Disease Dx tests.</title>
        <authorList>
            <person name="Sproer C."/>
            <person name="Gronow S."/>
            <person name="Severitt S."/>
            <person name="Schroder I."/>
            <person name="Tallon L."/>
            <person name="Sadzewicz L."/>
            <person name="Zhao X."/>
            <person name="Boylan J."/>
            <person name="Ott S."/>
            <person name="Bowen H."/>
            <person name="Vavikolanu K."/>
            <person name="Mehta A."/>
            <person name="Aluvathingal J."/>
            <person name="Nadendla S."/>
            <person name="Lowell S."/>
            <person name="Myers T."/>
            <person name="Yan Y."/>
            <person name="Sichtig H."/>
        </authorList>
    </citation>
    <scope>NUCLEOTIDE SEQUENCE [LARGE SCALE GENOMIC DNA]</scope>
    <source>
        <strain evidence="2 5">FDAARGOS_910</strain>
    </source>
</reference>